<dbReference type="InterPro" id="IPR056160">
    <property type="entry name" value="WD_LRWD1"/>
</dbReference>
<dbReference type="SUPFAM" id="SSF50978">
    <property type="entry name" value="WD40 repeat-like"/>
    <property type="match status" value="1"/>
</dbReference>
<dbReference type="Proteomes" id="UP001162483">
    <property type="component" value="Unassembled WGS sequence"/>
</dbReference>
<keyword evidence="4" id="KW-1185">Reference proteome</keyword>
<protein>
    <recommendedName>
        <fullName evidence="2">Leucine-rich repeat and WD repeat-containing protein 1 WD domain-containing protein</fullName>
    </recommendedName>
</protein>
<dbReference type="InterPro" id="IPR052489">
    <property type="entry name" value="LRWD1"/>
</dbReference>
<gene>
    <name evidence="3" type="ORF">SPARVUS_LOCUS10355950</name>
</gene>
<evidence type="ECO:0000313" key="3">
    <source>
        <dbReference type="EMBL" id="CAI9586398.1"/>
    </source>
</evidence>
<proteinExistence type="predicted"/>
<dbReference type="InterPro" id="IPR015943">
    <property type="entry name" value="WD40/YVTN_repeat-like_dom_sf"/>
</dbReference>
<feature type="non-terminal residue" evidence="3">
    <location>
        <position position="136"/>
    </location>
</feature>
<dbReference type="Pfam" id="PF23215">
    <property type="entry name" value="WD_LRWD1"/>
    <property type="match status" value="1"/>
</dbReference>
<feature type="non-terminal residue" evidence="3">
    <location>
        <position position="1"/>
    </location>
</feature>
<dbReference type="EMBL" id="CATNWA010015744">
    <property type="protein sequence ID" value="CAI9586398.1"/>
    <property type="molecule type" value="Genomic_DNA"/>
</dbReference>
<evidence type="ECO:0000256" key="1">
    <source>
        <dbReference type="ARBA" id="ARBA00022737"/>
    </source>
</evidence>
<dbReference type="Gene3D" id="2.130.10.10">
    <property type="entry name" value="YVTN repeat-like/Quinoprotein amine dehydrogenase"/>
    <property type="match status" value="1"/>
</dbReference>
<sequence>YLLAGCDDGCYVWDITLNKKEGRCSYHAEFSFPIYKKKSEDNDYHTIDGLVFLNDDLIASKSAMQGSIYIWSWKKSFPKQRSMNSSKKAEAAVLAELKWSQTELPYLTLTNSSEGLCLFCGDEAGKVWIYDLETCQ</sequence>
<feature type="domain" description="Leucine-rich repeat and WD repeat-containing protein 1 WD" evidence="2">
    <location>
        <begin position="1"/>
        <end position="134"/>
    </location>
</feature>
<reference evidence="3" key="1">
    <citation type="submission" date="2023-05" db="EMBL/GenBank/DDBJ databases">
        <authorList>
            <person name="Stuckert A."/>
        </authorList>
    </citation>
    <scope>NUCLEOTIDE SEQUENCE</scope>
</reference>
<organism evidence="3 4">
    <name type="scientific">Staurois parvus</name>
    <dbReference type="NCBI Taxonomy" id="386267"/>
    <lineage>
        <taxon>Eukaryota</taxon>
        <taxon>Metazoa</taxon>
        <taxon>Chordata</taxon>
        <taxon>Craniata</taxon>
        <taxon>Vertebrata</taxon>
        <taxon>Euteleostomi</taxon>
        <taxon>Amphibia</taxon>
        <taxon>Batrachia</taxon>
        <taxon>Anura</taxon>
        <taxon>Neobatrachia</taxon>
        <taxon>Ranoidea</taxon>
        <taxon>Ranidae</taxon>
        <taxon>Staurois</taxon>
    </lineage>
</organism>
<dbReference type="PANTHER" id="PTHR24370">
    <property type="entry name" value="OPTICIN"/>
    <property type="match status" value="1"/>
</dbReference>
<accession>A0ABN9EST2</accession>
<dbReference type="InterPro" id="IPR036322">
    <property type="entry name" value="WD40_repeat_dom_sf"/>
</dbReference>
<name>A0ABN9EST2_9NEOB</name>
<comment type="caution">
    <text evidence="3">The sequence shown here is derived from an EMBL/GenBank/DDBJ whole genome shotgun (WGS) entry which is preliminary data.</text>
</comment>
<dbReference type="PANTHER" id="PTHR24370:SF10">
    <property type="entry name" value="LEUCINE-RICH REPEAT AND WD REPEAT-CONTAINING PROTEIN 1"/>
    <property type="match status" value="1"/>
</dbReference>
<keyword evidence="1" id="KW-0677">Repeat</keyword>
<evidence type="ECO:0000259" key="2">
    <source>
        <dbReference type="Pfam" id="PF23215"/>
    </source>
</evidence>
<evidence type="ECO:0000313" key="4">
    <source>
        <dbReference type="Proteomes" id="UP001162483"/>
    </source>
</evidence>